<evidence type="ECO:0008006" key="4">
    <source>
        <dbReference type="Google" id="ProtNLM"/>
    </source>
</evidence>
<dbReference type="Proteomes" id="UP001500604">
    <property type="component" value="Unassembled WGS sequence"/>
</dbReference>
<keyword evidence="1" id="KW-0472">Membrane</keyword>
<keyword evidence="1" id="KW-1133">Transmembrane helix</keyword>
<reference evidence="3" key="1">
    <citation type="journal article" date="2019" name="Int. J. Syst. Evol. Microbiol.">
        <title>The Global Catalogue of Microorganisms (GCM) 10K type strain sequencing project: providing services to taxonomists for standard genome sequencing and annotation.</title>
        <authorList>
            <consortium name="The Broad Institute Genomics Platform"/>
            <consortium name="The Broad Institute Genome Sequencing Center for Infectious Disease"/>
            <person name="Wu L."/>
            <person name="Ma J."/>
        </authorList>
    </citation>
    <scope>NUCLEOTIDE SEQUENCE [LARGE SCALE GENOMIC DNA]</scope>
    <source>
        <strain evidence="3">JCM 17805</strain>
    </source>
</reference>
<gene>
    <name evidence="2" type="ORF">GCM10023116_10870</name>
</gene>
<feature type="transmembrane region" description="Helical" evidence="1">
    <location>
        <begin position="33"/>
        <end position="55"/>
    </location>
</feature>
<keyword evidence="1" id="KW-0812">Transmembrane</keyword>
<accession>A0ABP8UZP2</accession>
<evidence type="ECO:0000313" key="2">
    <source>
        <dbReference type="EMBL" id="GAA4648814.1"/>
    </source>
</evidence>
<evidence type="ECO:0000313" key="3">
    <source>
        <dbReference type="Proteomes" id="UP001500604"/>
    </source>
</evidence>
<dbReference type="EMBL" id="BAABFL010000108">
    <property type="protein sequence ID" value="GAA4648814.1"/>
    <property type="molecule type" value="Genomic_DNA"/>
</dbReference>
<dbReference type="RefSeq" id="WP_345194534.1">
    <property type="nucleotide sequence ID" value="NZ_BAABFL010000108.1"/>
</dbReference>
<protein>
    <recommendedName>
        <fullName evidence="4">D-alanine--D-alanine ligase</fullName>
    </recommendedName>
</protein>
<sequence length="381" mass="43274">MTENTLIEQAVLPTFSDKQAHVGMPPLARTRRAIAFFEFWPTPLVYFPVAMLWLFRAIQHRSLTLPLCANPGFYLGGMVGESKATNFSCAGEYARQHIADWCRVQNDLSQADKTLNTALETMTASGLHFPLIAKPDMGCRGQGVRIVRDAVEVADYLQDFPDGGHILFQQLVPYEAEAGIFYIRMPGADRGQLFSITLKYQPYVYGNGIDTLRTLIQQDRRAGQLTHLYFKRHEAVLDQVIPEGQPFRLAFAGSHSRGAIFRDGRHLITEALTTAFDRICQDIDGFYYGRFDVRFRDTQSLQEGQDFTILEINGVSSEAAHIWDADSSLREVYKTLFHQYNTLFRIGAINRRKGARPDGLLALIKGWQEEKRLGRHYPDTE</sequence>
<comment type="caution">
    <text evidence="2">The sequence shown here is derived from an EMBL/GenBank/DDBJ whole genome shotgun (WGS) entry which is preliminary data.</text>
</comment>
<evidence type="ECO:0000256" key="1">
    <source>
        <dbReference type="SAM" id="Phobius"/>
    </source>
</evidence>
<keyword evidence="3" id="KW-1185">Reference proteome</keyword>
<organism evidence="2 3">
    <name type="scientific">Kistimonas scapharcae</name>
    <dbReference type="NCBI Taxonomy" id="1036133"/>
    <lineage>
        <taxon>Bacteria</taxon>
        <taxon>Pseudomonadati</taxon>
        <taxon>Pseudomonadota</taxon>
        <taxon>Gammaproteobacteria</taxon>
        <taxon>Oceanospirillales</taxon>
        <taxon>Endozoicomonadaceae</taxon>
        <taxon>Kistimonas</taxon>
    </lineage>
</organism>
<proteinExistence type="predicted"/>
<name>A0ABP8UZP2_9GAMM</name>
<dbReference type="SUPFAM" id="SSF56059">
    <property type="entry name" value="Glutathione synthetase ATP-binding domain-like"/>
    <property type="match status" value="1"/>
</dbReference>